<proteinExistence type="predicted"/>
<evidence type="ECO:0000313" key="4">
    <source>
        <dbReference type="Proteomes" id="UP001149607"/>
    </source>
</evidence>
<evidence type="ECO:0000256" key="1">
    <source>
        <dbReference type="SAM" id="SignalP"/>
    </source>
</evidence>
<reference evidence="3" key="2">
    <citation type="submission" date="2024-02" db="EMBL/GenBank/DDBJ databases">
        <title>Neisseria leonii sp. nov.</title>
        <authorList>
            <person name="Boutroux M."/>
            <person name="Favre-Rochex S."/>
            <person name="Gorgette O."/>
            <person name="Touak G."/>
            <person name="Muhle E."/>
            <person name="Chesneau O."/>
            <person name="Clermont D."/>
            <person name="Rahi P."/>
        </authorList>
    </citation>
    <scope>NUCLEOTIDE SEQUENCE</scope>
    <source>
        <strain evidence="3">51.81</strain>
    </source>
</reference>
<evidence type="ECO:0000313" key="3">
    <source>
        <dbReference type="EMBL" id="WWY02752.1"/>
    </source>
</evidence>
<dbReference type="AlphaFoldDB" id="A0A9X4IAP8"/>
<accession>A0A9X4IAP8</accession>
<dbReference type="Proteomes" id="UP001149607">
    <property type="component" value="Chromosome"/>
</dbReference>
<dbReference type="RefSeq" id="WP_274584831.1">
    <property type="nucleotide sequence ID" value="NZ_CP145811.1"/>
</dbReference>
<reference evidence="2" key="1">
    <citation type="submission" date="2022-10" db="EMBL/GenBank/DDBJ databases">
        <authorList>
            <person name="Boutroux M."/>
        </authorList>
    </citation>
    <scope>NUCLEOTIDE SEQUENCE</scope>
    <source>
        <strain evidence="2">51.81</strain>
    </source>
</reference>
<dbReference type="EMBL" id="CP146598">
    <property type="protein sequence ID" value="WWY02752.1"/>
    <property type="molecule type" value="Genomic_DNA"/>
</dbReference>
<dbReference type="SUPFAM" id="SSF82185">
    <property type="entry name" value="Histone H3 K4-specific methyltransferase SET7/9 N-terminal domain"/>
    <property type="match status" value="1"/>
</dbReference>
<gene>
    <name evidence="2" type="ORF">ORY91_001000</name>
    <name evidence="3" type="ORF">V9W64_08620</name>
</gene>
<feature type="chain" id="PRO_5042786882" evidence="1">
    <location>
        <begin position="24"/>
        <end position="246"/>
    </location>
</feature>
<name>A0A9X4IAP8_9NEIS</name>
<keyword evidence="1" id="KW-0732">Signal</keyword>
<dbReference type="InterPro" id="IPR011652">
    <property type="entry name" value="MORN_2"/>
</dbReference>
<evidence type="ECO:0000313" key="2">
    <source>
        <dbReference type="EMBL" id="MDD9327594.1"/>
    </source>
</evidence>
<dbReference type="Gene3D" id="2.20.110.10">
    <property type="entry name" value="Histone H3 K4-specific methyltransferase SET7/9 N-terminal domain"/>
    <property type="match status" value="2"/>
</dbReference>
<protein>
    <submittedName>
        <fullName evidence="2">Toxin-antitoxin system YwqK family antitoxin</fullName>
    </submittedName>
</protein>
<organism evidence="2">
    <name type="scientific">Neisseria leonii</name>
    <dbReference type="NCBI Taxonomy" id="2995413"/>
    <lineage>
        <taxon>Bacteria</taxon>
        <taxon>Pseudomonadati</taxon>
        <taxon>Pseudomonadota</taxon>
        <taxon>Betaproteobacteria</taxon>
        <taxon>Neisseriales</taxon>
        <taxon>Neisseriaceae</taxon>
        <taxon>Neisseria</taxon>
    </lineage>
</organism>
<dbReference type="Pfam" id="PF07661">
    <property type="entry name" value="MORN_2"/>
    <property type="match status" value="3"/>
</dbReference>
<keyword evidence="4" id="KW-1185">Reference proteome</keyword>
<feature type="signal peptide" evidence="1">
    <location>
        <begin position="1"/>
        <end position="23"/>
    </location>
</feature>
<dbReference type="EMBL" id="JAPQFL010000002">
    <property type="protein sequence ID" value="MDD9327594.1"/>
    <property type="molecule type" value="Genomic_DNA"/>
</dbReference>
<sequence>MLKPTGRNKLWLLCVLLPCAAAAETPRQVYFSRSGDPVVSAVQAAYLREYRIEGAAASAQDFYYPSRRKYSDPYTMPLQEARRFVPKLHNGTLVLWYENGRKKMEAPYRNGQPHGEWKNWFDNGNMSALMPYRNGKVEGVGARFYRNGEKESEIRFSNDKANGQWRQWYEGGRLKSEILMRDDKPVYMQTWDEAGRITGEMDLSRGRNGVVLEWYPDGSKRSESVYLNDSLSSRTEWDENGNPLDE</sequence>